<organism evidence="1 2">
    <name type="scientific">Streptomyces luteolifulvus</name>
    <dbReference type="NCBI Taxonomy" id="2615112"/>
    <lineage>
        <taxon>Bacteria</taxon>
        <taxon>Bacillati</taxon>
        <taxon>Actinomycetota</taxon>
        <taxon>Actinomycetes</taxon>
        <taxon>Kitasatosporales</taxon>
        <taxon>Streptomycetaceae</taxon>
        <taxon>Streptomyces</taxon>
    </lineage>
</organism>
<dbReference type="EMBL" id="VZRB01000027">
    <property type="protein sequence ID" value="KAB1142061.1"/>
    <property type="molecule type" value="Genomic_DNA"/>
</dbReference>
<protein>
    <submittedName>
        <fullName evidence="1">Uncharacterized protein</fullName>
    </submittedName>
</protein>
<name>A0A6H9UTG7_9ACTN</name>
<reference evidence="1 2" key="1">
    <citation type="submission" date="2019-09" db="EMBL/GenBank/DDBJ databases">
        <title>Screening of Novel Bioactive Compounds from Soil-Associated.</title>
        <authorList>
            <person name="Zhao S."/>
        </authorList>
    </citation>
    <scope>NUCLEOTIDE SEQUENCE [LARGE SCALE GENOMIC DNA]</scope>
    <source>
        <strain evidence="1 2">HIT-DPA4</strain>
    </source>
</reference>
<proteinExistence type="predicted"/>
<evidence type="ECO:0000313" key="1">
    <source>
        <dbReference type="EMBL" id="KAB1142061.1"/>
    </source>
</evidence>
<dbReference type="NCBIfam" id="NF038082">
    <property type="entry name" value="phiSA1p31"/>
    <property type="match status" value="1"/>
</dbReference>
<evidence type="ECO:0000313" key="2">
    <source>
        <dbReference type="Proteomes" id="UP000442707"/>
    </source>
</evidence>
<dbReference type="AlphaFoldDB" id="A0A6H9UTG7"/>
<dbReference type="Proteomes" id="UP000442707">
    <property type="component" value="Unassembled WGS sequence"/>
</dbReference>
<keyword evidence="2" id="KW-1185">Reference proteome</keyword>
<dbReference type="RefSeq" id="WP_150954211.1">
    <property type="nucleotide sequence ID" value="NZ_VZRB01000027.1"/>
</dbReference>
<accession>A0A6H9UTG7</accession>
<comment type="caution">
    <text evidence="1">The sequence shown here is derived from an EMBL/GenBank/DDBJ whole genome shotgun (WGS) entry which is preliminary data.</text>
</comment>
<dbReference type="NCBIfam" id="NF038081">
    <property type="entry name" value="BN159_2729_fam"/>
    <property type="match status" value="2"/>
</dbReference>
<gene>
    <name evidence="1" type="ORF">F7R91_30750</name>
</gene>
<sequence>MNRNLSEAVSVIHTTVASVRPEQAAAIAHALDSARLLADPGRLLGIVLHRTADGGWSSAPRGATELERQALARDASCGRARRVAAAVERDIGRRPGVLSVRADGDTVRVVLHVEGPDQWARWRTYFGITPASPGAAAGGAAREKRPFRLGGITYDLVLPYRDAQGDLWYFQGLRTPDGMPMMSPDGRPERCSLANVEAYAGPLTPVPDAHPAEGRPR</sequence>